<dbReference type="GO" id="GO:0016787">
    <property type="term" value="F:hydrolase activity"/>
    <property type="evidence" value="ECO:0007669"/>
    <property type="project" value="UniProtKB-KW"/>
</dbReference>
<comment type="caution">
    <text evidence="11">The sequence shown here is derived from an EMBL/GenBank/DDBJ whole genome shotgun (WGS) entry which is preliminary data.</text>
</comment>
<dbReference type="Proteomes" id="UP000318422">
    <property type="component" value="Unassembled WGS sequence"/>
</dbReference>
<dbReference type="Gene3D" id="1.20.120.920">
    <property type="entry name" value="CRISPR-associated endonuclease Cas1, C-terminal domain"/>
    <property type="match status" value="1"/>
</dbReference>
<dbReference type="PANTHER" id="PTHR34353:SF2">
    <property type="entry name" value="CRISPR-ASSOCIATED ENDONUCLEASE CAS1 1"/>
    <property type="match status" value="1"/>
</dbReference>
<feature type="binding site" evidence="10">
    <location>
        <position position="240"/>
    </location>
    <ligand>
        <name>Mn(2+)</name>
        <dbReference type="ChEBI" id="CHEBI:29035"/>
    </ligand>
</feature>
<organism evidence="11 12">
    <name type="scientific">Zoogloea ramigera</name>
    <dbReference type="NCBI Taxonomy" id="350"/>
    <lineage>
        <taxon>Bacteria</taxon>
        <taxon>Pseudomonadati</taxon>
        <taxon>Pseudomonadota</taxon>
        <taxon>Betaproteobacteria</taxon>
        <taxon>Rhodocyclales</taxon>
        <taxon>Zoogloeaceae</taxon>
        <taxon>Zoogloea</taxon>
    </lineage>
</organism>
<evidence type="ECO:0000313" key="12">
    <source>
        <dbReference type="Proteomes" id="UP000318422"/>
    </source>
</evidence>
<keyword evidence="6 10" id="KW-0051">Antiviral defense</keyword>
<proteinExistence type="inferred from homology"/>
<evidence type="ECO:0000256" key="10">
    <source>
        <dbReference type="HAMAP-Rule" id="MF_01470"/>
    </source>
</evidence>
<comment type="function">
    <text evidence="10">CRISPR (clustered regularly interspaced short palindromic repeat), is an adaptive immune system that provides protection against mobile genetic elements (viruses, transposable elements and conjugative plasmids). CRISPR clusters contain spacers, sequences complementary to antecedent mobile elements, and target invading nucleic acids. CRISPR clusters are transcribed and processed into CRISPR RNA (crRNA). Acts as a dsDNA endonuclease. Involved in the integration of spacer DNA into the CRISPR cassette.</text>
</comment>
<dbReference type="PANTHER" id="PTHR34353">
    <property type="entry name" value="CRISPR-ASSOCIATED ENDONUCLEASE CAS1 1"/>
    <property type="match status" value="1"/>
</dbReference>
<keyword evidence="4 10" id="KW-0378">Hydrolase</keyword>
<gene>
    <name evidence="11" type="primary">cas1-1_2</name>
    <name evidence="10" type="synonym">cas1</name>
    <name evidence="11" type="ORF">ZRA01_38840</name>
</gene>
<evidence type="ECO:0000256" key="2">
    <source>
        <dbReference type="ARBA" id="ARBA00022723"/>
    </source>
</evidence>
<keyword evidence="8 10" id="KW-0464">Manganese</keyword>
<evidence type="ECO:0000256" key="4">
    <source>
        <dbReference type="ARBA" id="ARBA00022801"/>
    </source>
</evidence>
<evidence type="ECO:0000256" key="8">
    <source>
        <dbReference type="ARBA" id="ARBA00023211"/>
    </source>
</evidence>
<dbReference type="RefSeq" id="WP_141355133.1">
    <property type="nucleotide sequence ID" value="NZ_BJNV01000142.1"/>
</dbReference>
<dbReference type="AlphaFoldDB" id="A0A4Y4CY46"/>
<evidence type="ECO:0000256" key="7">
    <source>
        <dbReference type="ARBA" id="ARBA00023125"/>
    </source>
</evidence>
<comment type="subunit">
    <text evidence="9 10">Homodimer, forms a heterotetramer with a Cas2 homodimer.</text>
</comment>
<evidence type="ECO:0000313" key="11">
    <source>
        <dbReference type="EMBL" id="GEC97811.1"/>
    </source>
</evidence>
<sequence length="314" mass="34577">MTSLFVDRRGVELKLDGEALVFAENGERVGTVPLMPLSRVFLRGDVKLSASLLGKLGEHGIGVVVLSGRLGRPSLLLGCPHNDAARRIAQYRLSLDEGFCLRFARAVVHAKLLGQLELIRERREARALHRYPLVTCERRLEGMIGQIDAQASIASLRGLEGAAAASYFEALSEILPERLHFSGRNRQPPRDPVNALLSLTYTLLHAEAVLALYGAGLDPYVGFYHALDFGRESLACDLIEALRPHADRFVLGLFRDETLRAEDFSKTADACLLGKAGRGRFYAAFETRAELFRRQLAEGIDDVVQVLQGRAEAA</sequence>
<accession>A0A4Y4CY46</accession>
<dbReference type="InterPro" id="IPR050646">
    <property type="entry name" value="Cas1"/>
</dbReference>
<feature type="binding site" evidence="10">
    <location>
        <position position="225"/>
    </location>
    <ligand>
        <name>Mn(2+)</name>
        <dbReference type="ChEBI" id="CHEBI:29035"/>
    </ligand>
</feature>
<dbReference type="Pfam" id="PF01867">
    <property type="entry name" value="Cas_Cas1"/>
    <property type="match status" value="1"/>
</dbReference>
<dbReference type="EC" id="3.1.-.-" evidence="10"/>
<evidence type="ECO:0000256" key="1">
    <source>
        <dbReference type="ARBA" id="ARBA00022722"/>
    </source>
</evidence>
<keyword evidence="1 10" id="KW-0540">Nuclease</keyword>
<name>A0A4Y4CY46_ZOORA</name>
<dbReference type="GO" id="GO:0051607">
    <property type="term" value="P:defense response to virus"/>
    <property type="evidence" value="ECO:0007669"/>
    <property type="project" value="UniProtKB-UniRule"/>
</dbReference>
<dbReference type="Gene3D" id="3.100.10.20">
    <property type="entry name" value="CRISPR-associated endonuclease Cas1, N-terminal domain"/>
    <property type="match status" value="1"/>
</dbReference>
<dbReference type="EMBL" id="BJNV01000142">
    <property type="protein sequence ID" value="GEC97811.1"/>
    <property type="molecule type" value="Genomic_DNA"/>
</dbReference>
<dbReference type="OrthoDB" id="9803119at2"/>
<comment type="cofactor">
    <cofactor evidence="10">
        <name>Mg(2+)</name>
        <dbReference type="ChEBI" id="CHEBI:18420"/>
    </cofactor>
    <cofactor evidence="10">
        <name>Mn(2+)</name>
        <dbReference type="ChEBI" id="CHEBI:29035"/>
    </cofactor>
</comment>
<keyword evidence="12" id="KW-1185">Reference proteome</keyword>
<dbReference type="InterPro" id="IPR002729">
    <property type="entry name" value="CRISPR-assoc_Cas1"/>
</dbReference>
<protein>
    <recommendedName>
        <fullName evidence="10">CRISPR-associated endonuclease Cas1</fullName>
        <ecNumber evidence="10">3.1.-.-</ecNumber>
    </recommendedName>
</protein>
<evidence type="ECO:0000256" key="5">
    <source>
        <dbReference type="ARBA" id="ARBA00022842"/>
    </source>
</evidence>
<keyword evidence="5 10" id="KW-0460">Magnesium</keyword>
<comment type="similarity">
    <text evidence="10">Belongs to the CRISPR-associated endonuclease Cas1 family.</text>
</comment>
<keyword evidence="2 10" id="KW-0479">Metal-binding</keyword>
<evidence type="ECO:0000256" key="9">
    <source>
        <dbReference type="ARBA" id="ARBA00038592"/>
    </source>
</evidence>
<reference evidence="11 12" key="1">
    <citation type="submission" date="2019-06" db="EMBL/GenBank/DDBJ databases">
        <title>Whole genome shotgun sequence of Zoogloea ramigera NBRC 15342.</title>
        <authorList>
            <person name="Hosoyama A."/>
            <person name="Uohara A."/>
            <person name="Ohji S."/>
            <person name="Ichikawa N."/>
        </authorList>
    </citation>
    <scope>NUCLEOTIDE SEQUENCE [LARGE SCALE GENOMIC DNA]</scope>
    <source>
        <strain evidence="11 12">NBRC 15342</strain>
    </source>
</reference>
<dbReference type="GO" id="GO:0043571">
    <property type="term" value="P:maintenance of CRISPR repeat elements"/>
    <property type="evidence" value="ECO:0007669"/>
    <property type="project" value="UniProtKB-UniRule"/>
</dbReference>
<keyword evidence="7 10" id="KW-0238">DNA-binding</keyword>
<evidence type="ECO:0000256" key="6">
    <source>
        <dbReference type="ARBA" id="ARBA00023118"/>
    </source>
</evidence>
<evidence type="ECO:0000256" key="3">
    <source>
        <dbReference type="ARBA" id="ARBA00022759"/>
    </source>
</evidence>
<dbReference type="InterPro" id="IPR042206">
    <property type="entry name" value="CRISPR-assoc_Cas1_C"/>
</dbReference>
<dbReference type="HAMAP" id="MF_01470">
    <property type="entry name" value="Cas1"/>
    <property type="match status" value="1"/>
</dbReference>
<dbReference type="GO" id="GO:0004519">
    <property type="term" value="F:endonuclease activity"/>
    <property type="evidence" value="ECO:0007669"/>
    <property type="project" value="UniProtKB-UniRule"/>
</dbReference>
<dbReference type="CDD" id="cd09634">
    <property type="entry name" value="Cas1_I-II-III"/>
    <property type="match status" value="1"/>
</dbReference>
<dbReference type="NCBIfam" id="TIGR00287">
    <property type="entry name" value="cas1"/>
    <property type="match status" value="1"/>
</dbReference>
<dbReference type="GO" id="GO:0003677">
    <property type="term" value="F:DNA binding"/>
    <property type="evidence" value="ECO:0007669"/>
    <property type="project" value="UniProtKB-KW"/>
</dbReference>
<keyword evidence="3 10" id="KW-0255">Endonuclease</keyword>
<feature type="binding site" evidence="10">
    <location>
        <position position="160"/>
    </location>
    <ligand>
        <name>Mn(2+)</name>
        <dbReference type="ChEBI" id="CHEBI:29035"/>
    </ligand>
</feature>
<dbReference type="InterPro" id="IPR042211">
    <property type="entry name" value="CRISPR-assoc_Cas1_N"/>
</dbReference>
<dbReference type="GO" id="GO:0046872">
    <property type="term" value="F:metal ion binding"/>
    <property type="evidence" value="ECO:0007669"/>
    <property type="project" value="UniProtKB-UniRule"/>
</dbReference>